<name>A0ABU3X3Z1_9EURY</name>
<comment type="caution">
    <text evidence="2">The sequence shown here is derived from an EMBL/GenBank/DDBJ whole genome shotgun (WGS) entry which is preliminary data.</text>
</comment>
<evidence type="ECO:0000259" key="1">
    <source>
        <dbReference type="Pfam" id="PF01814"/>
    </source>
</evidence>
<organism evidence="2 3">
    <name type="scientific">Methanoculleus caldifontis</name>
    <dbReference type="NCBI Taxonomy" id="2651577"/>
    <lineage>
        <taxon>Archaea</taxon>
        <taxon>Methanobacteriati</taxon>
        <taxon>Methanobacteriota</taxon>
        <taxon>Stenosarchaea group</taxon>
        <taxon>Methanomicrobia</taxon>
        <taxon>Methanomicrobiales</taxon>
        <taxon>Methanomicrobiaceae</taxon>
        <taxon>Methanoculleus</taxon>
    </lineage>
</organism>
<dbReference type="Proteomes" id="UP001281203">
    <property type="component" value="Unassembled WGS sequence"/>
</dbReference>
<protein>
    <submittedName>
        <fullName evidence="2">Hemerythrin domain-containing protein</fullName>
    </submittedName>
</protein>
<dbReference type="PANTHER" id="PTHR35585:SF1">
    <property type="entry name" value="HHE DOMAIN PROTEIN (AFU_ORTHOLOGUE AFUA_4G00730)"/>
    <property type="match status" value="1"/>
</dbReference>
<dbReference type="Pfam" id="PF01814">
    <property type="entry name" value="Hemerythrin"/>
    <property type="match status" value="1"/>
</dbReference>
<evidence type="ECO:0000313" key="2">
    <source>
        <dbReference type="EMBL" id="MDV2482656.1"/>
    </source>
</evidence>
<gene>
    <name evidence="2" type="ORF">F8E02_11745</name>
</gene>
<dbReference type="RefSeq" id="WP_317065773.1">
    <property type="nucleotide sequence ID" value="NZ_WBKO01000003.1"/>
</dbReference>
<feature type="domain" description="Hemerythrin-like" evidence="1">
    <location>
        <begin position="4"/>
        <end position="114"/>
    </location>
</feature>
<accession>A0ABU3X3Z1</accession>
<proteinExistence type="predicted"/>
<sequence>MPQILELIREDHELIRGLFDELESSPEARDVRCITLRRELPGHIYAEEVTLYAYLRDTVPEEIRRSLDEHARVRDTLARFERIPLRDADWMPALVNLRREVEEHFATEETDVFVLAERHIDAGVLFELSEIFQEEKEKAARYVTV</sequence>
<evidence type="ECO:0000313" key="3">
    <source>
        <dbReference type="Proteomes" id="UP001281203"/>
    </source>
</evidence>
<dbReference type="Gene3D" id="1.20.120.520">
    <property type="entry name" value="nmb1532 protein domain like"/>
    <property type="match status" value="1"/>
</dbReference>
<dbReference type="EMBL" id="WBKO01000003">
    <property type="protein sequence ID" value="MDV2482656.1"/>
    <property type="molecule type" value="Genomic_DNA"/>
</dbReference>
<dbReference type="InterPro" id="IPR012312">
    <property type="entry name" value="Hemerythrin-like"/>
</dbReference>
<dbReference type="PANTHER" id="PTHR35585">
    <property type="entry name" value="HHE DOMAIN PROTEIN (AFU_ORTHOLOGUE AFUA_4G00730)"/>
    <property type="match status" value="1"/>
</dbReference>
<keyword evidence="3" id="KW-1185">Reference proteome</keyword>
<reference evidence="2 3" key="1">
    <citation type="submission" date="2019-10" db="EMBL/GenBank/DDBJ databases">
        <title>Isolation and characterization of Methanoculleus sp. Wushi-C6 from a hot spring well.</title>
        <authorList>
            <person name="Chen S.-C."/>
            <person name="Lan Z.-H."/>
            <person name="You Y.-T."/>
            <person name="Lai M.-C."/>
        </authorList>
    </citation>
    <scope>NUCLEOTIDE SEQUENCE [LARGE SCALE GENOMIC DNA]</scope>
    <source>
        <strain evidence="2 3">Wushi-C6</strain>
    </source>
</reference>